<keyword evidence="1" id="KW-0880">Kelch repeat</keyword>
<dbReference type="InterPro" id="IPR015915">
    <property type="entry name" value="Kelch-typ_b-propeller"/>
</dbReference>
<dbReference type="KEGG" id="lgi:LOTGIDRAFT_63855"/>
<feature type="domain" description="BTB" evidence="3">
    <location>
        <begin position="23"/>
        <end position="90"/>
    </location>
</feature>
<protein>
    <recommendedName>
        <fullName evidence="3">BTB domain-containing protein</fullName>
    </recommendedName>
</protein>
<keyword evidence="2" id="KW-0677">Repeat</keyword>
<dbReference type="Gene3D" id="1.25.40.420">
    <property type="match status" value="1"/>
</dbReference>
<dbReference type="InterPro" id="IPR006652">
    <property type="entry name" value="Kelch_1"/>
</dbReference>
<dbReference type="Pfam" id="PF24681">
    <property type="entry name" value="Kelch_KLHDC2_KLHL20_DRC7"/>
    <property type="match status" value="1"/>
</dbReference>
<dbReference type="SMART" id="SM00612">
    <property type="entry name" value="Kelch"/>
    <property type="match status" value="4"/>
</dbReference>
<organism evidence="4 5">
    <name type="scientific">Lottia gigantea</name>
    <name type="common">Giant owl limpet</name>
    <dbReference type="NCBI Taxonomy" id="225164"/>
    <lineage>
        <taxon>Eukaryota</taxon>
        <taxon>Metazoa</taxon>
        <taxon>Spiralia</taxon>
        <taxon>Lophotrochozoa</taxon>
        <taxon>Mollusca</taxon>
        <taxon>Gastropoda</taxon>
        <taxon>Patellogastropoda</taxon>
        <taxon>Lottioidea</taxon>
        <taxon>Lottiidae</taxon>
        <taxon>Lottia</taxon>
    </lineage>
</organism>
<evidence type="ECO:0000313" key="4">
    <source>
        <dbReference type="EMBL" id="ESO97074.1"/>
    </source>
</evidence>
<name>V4C624_LOTGI</name>
<keyword evidence="5" id="KW-1185">Reference proteome</keyword>
<dbReference type="GeneID" id="20251688"/>
<dbReference type="Pfam" id="PF07707">
    <property type="entry name" value="BACK"/>
    <property type="match status" value="1"/>
</dbReference>
<evidence type="ECO:0000256" key="1">
    <source>
        <dbReference type="ARBA" id="ARBA00022441"/>
    </source>
</evidence>
<evidence type="ECO:0000256" key="2">
    <source>
        <dbReference type="ARBA" id="ARBA00022737"/>
    </source>
</evidence>
<dbReference type="PIRSF" id="PIRSF037037">
    <property type="entry name" value="Kelch-like_protein_gigaxonin"/>
    <property type="match status" value="1"/>
</dbReference>
<dbReference type="Gene3D" id="3.30.710.10">
    <property type="entry name" value="Potassium Channel Kv1.1, Chain A"/>
    <property type="match status" value="1"/>
</dbReference>
<evidence type="ECO:0000259" key="3">
    <source>
        <dbReference type="PROSITE" id="PS50097"/>
    </source>
</evidence>
<dbReference type="Pfam" id="PF00651">
    <property type="entry name" value="BTB"/>
    <property type="match status" value="1"/>
</dbReference>
<dbReference type="InterPro" id="IPR000210">
    <property type="entry name" value="BTB/POZ_dom"/>
</dbReference>
<dbReference type="SMART" id="SM00875">
    <property type="entry name" value="BACK"/>
    <property type="match status" value="1"/>
</dbReference>
<dbReference type="CTD" id="20251688"/>
<dbReference type="PROSITE" id="PS50097">
    <property type="entry name" value="BTB"/>
    <property type="match status" value="1"/>
</dbReference>
<reference evidence="4 5" key="1">
    <citation type="journal article" date="2013" name="Nature">
        <title>Insights into bilaterian evolution from three spiralian genomes.</title>
        <authorList>
            <person name="Simakov O."/>
            <person name="Marletaz F."/>
            <person name="Cho S.J."/>
            <person name="Edsinger-Gonzales E."/>
            <person name="Havlak P."/>
            <person name="Hellsten U."/>
            <person name="Kuo D.H."/>
            <person name="Larsson T."/>
            <person name="Lv J."/>
            <person name="Arendt D."/>
            <person name="Savage R."/>
            <person name="Osoegawa K."/>
            <person name="de Jong P."/>
            <person name="Grimwood J."/>
            <person name="Chapman J.A."/>
            <person name="Shapiro H."/>
            <person name="Aerts A."/>
            <person name="Otillar R.P."/>
            <person name="Terry A.Y."/>
            <person name="Boore J.L."/>
            <person name="Grigoriev I.V."/>
            <person name="Lindberg D.R."/>
            <person name="Seaver E.C."/>
            <person name="Weisblat D.A."/>
            <person name="Putnam N.H."/>
            <person name="Rokhsar D.S."/>
        </authorList>
    </citation>
    <scope>NUCLEOTIDE SEQUENCE [LARGE SCALE GENOMIC DNA]</scope>
</reference>
<dbReference type="InterPro" id="IPR011333">
    <property type="entry name" value="SKP1/BTB/POZ_sf"/>
</dbReference>
<feature type="non-terminal residue" evidence="4">
    <location>
        <position position="526"/>
    </location>
</feature>
<dbReference type="OMA" id="HHPTFDF"/>
<sequence>SNSNHGDMILAGLQILYESGELTDVTLQSPDSQLCCHRNVLAACSPYFRAMFTMKLRETVEQTVELHDIGPGILPNIVRFIYTGQVSINHSNIQSLLIAANMLQLDSLSKLCIDYASSKLDIENCVDVYNLADFVNLSDLKALSKKFIYENFDKISETNALCNASSNFMIEMLSSNDIITEKEETVYNLLEKWIVCDHDKRSTFFPLLFQYVRLPLLDGSFISKTLACSELVTSNERCCELLNLATHAKGDGNSNQNAELRKGMCNRPLLIFSGGSISERSRSFTCFDTETHKSYIGVEQHPTFDAKFKIEHFQLIVGTDNSILFLGGAWKEALQFEGIEALNDVLKYSQRDRKWIYCAPMTHGRCSFACCAYEDRIYVFGGKDRRHNGHVLDQSEFYAVESDHWQTIQSMPVGISHQAVTVWKNYIYTFGGIDDENAYLNTVLVYSVFRDTWSLVPTELSRPRADCQAFTFKDTIFVLGGADKHENQTNIDVYDPEKNRWSEGQIFPDDRKIMAITKYKDAIYVC</sequence>
<dbReference type="FunFam" id="1.25.40.420:FF:000001">
    <property type="entry name" value="Kelch-like family member 12"/>
    <property type="match status" value="1"/>
</dbReference>
<dbReference type="SUPFAM" id="SSF54695">
    <property type="entry name" value="POZ domain"/>
    <property type="match status" value="1"/>
</dbReference>
<dbReference type="SUPFAM" id="SSF117281">
    <property type="entry name" value="Kelch motif"/>
    <property type="match status" value="1"/>
</dbReference>
<dbReference type="InterPro" id="IPR011705">
    <property type="entry name" value="BACK"/>
</dbReference>
<dbReference type="PANTHER" id="PTHR45632:SF3">
    <property type="entry name" value="KELCH-LIKE PROTEIN 32"/>
    <property type="match status" value="1"/>
</dbReference>
<feature type="non-terminal residue" evidence="4">
    <location>
        <position position="1"/>
    </location>
</feature>
<proteinExistence type="predicted"/>
<dbReference type="STRING" id="225164.V4C624"/>
<evidence type="ECO:0000313" key="5">
    <source>
        <dbReference type="Proteomes" id="UP000030746"/>
    </source>
</evidence>
<dbReference type="OrthoDB" id="6359816at2759"/>
<dbReference type="RefSeq" id="XP_009052224.1">
    <property type="nucleotide sequence ID" value="XM_009053976.1"/>
</dbReference>
<dbReference type="EMBL" id="KB201346">
    <property type="protein sequence ID" value="ESO97074.1"/>
    <property type="molecule type" value="Genomic_DNA"/>
</dbReference>
<dbReference type="AlphaFoldDB" id="V4C624"/>
<dbReference type="InterPro" id="IPR017096">
    <property type="entry name" value="BTB-kelch_protein"/>
</dbReference>
<accession>V4C624</accession>
<gene>
    <name evidence="4" type="ORF">LOTGIDRAFT_63855</name>
</gene>
<dbReference type="PANTHER" id="PTHR45632">
    <property type="entry name" value="LD33804P"/>
    <property type="match status" value="1"/>
</dbReference>
<dbReference type="HOGENOM" id="CLU_004253_14_5_1"/>
<dbReference type="Proteomes" id="UP000030746">
    <property type="component" value="Unassembled WGS sequence"/>
</dbReference>
<dbReference type="Gene3D" id="2.120.10.80">
    <property type="entry name" value="Kelch-type beta propeller"/>
    <property type="match status" value="1"/>
</dbReference>
<dbReference type="SMART" id="SM00225">
    <property type="entry name" value="BTB"/>
    <property type="match status" value="1"/>
</dbReference>